<name>A0A838ZRM0_9FLAO</name>
<proteinExistence type="predicted"/>
<evidence type="ECO:0000313" key="3">
    <source>
        <dbReference type="Proteomes" id="UP000552241"/>
    </source>
</evidence>
<sequence length="301" mass="31877">MNKYLLFSFLLLGFLWSCSDSELLTPGDEFQNVIDQGTYTFELNGVFMDYSVGTTATSSTDGSQIRGGSGASQTIVLSILQVLEVGAFSQADGATVILNLGAEGIFTNVDANNELLPLTVGISAVNNSAGLVTGTFSGTVYNAASDETRVITNGIFHEIQFEPEVQEDRILKANFNDQEFDFSTNAVAQGIQTAAVIQGINTNQIQTLSITIPGGIAVGSYTEANQVVYQVNLGTSGNPNDVYSNYDATTDTYLPVTLNITGITAERVIGSFTGTITKFTNGVPGEEIVVTSGQINVPIMP</sequence>
<dbReference type="Proteomes" id="UP000552241">
    <property type="component" value="Unassembled WGS sequence"/>
</dbReference>
<evidence type="ECO:0008006" key="4">
    <source>
        <dbReference type="Google" id="ProtNLM"/>
    </source>
</evidence>
<evidence type="ECO:0000256" key="1">
    <source>
        <dbReference type="SAM" id="SignalP"/>
    </source>
</evidence>
<dbReference type="RefSeq" id="WP_182042890.1">
    <property type="nucleotide sequence ID" value="NZ_JACDZE010000001.1"/>
</dbReference>
<comment type="caution">
    <text evidence="2">The sequence shown here is derived from an EMBL/GenBank/DDBJ whole genome shotgun (WGS) entry which is preliminary data.</text>
</comment>
<protein>
    <recommendedName>
        <fullName evidence="4">DUF5689 domain-containing protein</fullName>
    </recommendedName>
</protein>
<feature type="chain" id="PRO_5032653133" description="DUF5689 domain-containing protein" evidence="1">
    <location>
        <begin position="20"/>
        <end position="301"/>
    </location>
</feature>
<gene>
    <name evidence="2" type="ORF">HU137_06045</name>
</gene>
<feature type="signal peptide" evidence="1">
    <location>
        <begin position="1"/>
        <end position="19"/>
    </location>
</feature>
<keyword evidence="1" id="KW-0732">Signal</keyword>
<dbReference type="EMBL" id="JACDZE010000001">
    <property type="protein sequence ID" value="MBA5629332.1"/>
    <property type="molecule type" value="Genomic_DNA"/>
</dbReference>
<keyword evidence="3" id="KW-1185">Reference proteome</keyword>
<evidence type="ECO:0000313" key="2">
    <source>
        <dbReference type="EMBL" id="MBA5629332.1"/>
    </source>
</evidence>
<accession>A0A838ZRM0</accession>
<organism evidence="2 3">
    <name type="scientific">Moheibacter lacus</name>
    <dbReference type="NCBI Taxonomy" id="2745851"/>
    <lineage>
        <taxon>Bacteria</taxon>
        <taxon>Pseudomonadati</taxon>
        <taxon>Bacteroidota</taxon>
        <taxon>Flavobacteriia</taxon>
        <taxon>Flavobacteriales</taxon>
        <taxon>Weeksellaceae</taxon>
        <taxon>Moheibacter</taxon>
    </lineage>
</organism>
<reference evidence="2 3" key="1">
    <citation type="submission" date="2020-07" db="EMBL/GenBank/DDBJ databases">
        <title>Moheibacter lacus sp. nov., a member of the family Flavobacteriaceae isolated from freshwater lake sediment.</title>
        <authorList>
            <person name="Liu Y."/>
        </authorList>
    </citation>
    <scope>NUCLEOTIDE SEQUENCE [LARGE SCALE GENOMIC DNA]</scope>
    <source>
        <strain evidence="2 3">BDHS18</strain>
    </source>
</reference>
<dbReference type="AlphaFoldDB" id="A0A838ZRM0"/>